<feature type="region of interest" description="Disordered" evidence="10">
    <location>
        <begin position="152"/>
        <end position="185"/>
    </location>
</feature>
<dbReference type="FunFam" id="1.10.418.10:FF:000057">
    <property type="entry name" value="Calmin"/>
    <property type="match status" value="1"/>
</dbReference>
<evidence type="ECO:0000256" key="10">
    <source>
        <dbReference type="SAM" id="MobiDB-lite"/>
    </source>
</evidence>
<feature type="compositionally biased region" description="Polar residues" evidence="10">
    <location>
        <begin position="669"/>
        <end position="686"/>
    </location>
</feature>
<evidence type="ECO:0000256" key="1">
    <source>
        <dbReference type="ARBA" id="ARBA00004211"/>
    </source>
</evidence>
<dbReference type="GO" id="GO:0051015">
    <property type="term" value="F:actin filament binding"/>
    <property type="evidence" value="ECO:0007669"/>
    <property type="project" value="TreeGrafter"/>
</dbReference>
<feature type="region of interest" description="Disordered" evidence="10">
    <location>
        <begin position="904"/>
        <end position="927"/>
    </location>
</feature>
<feature type="signal peptide" evidence="11">
    <location>
        <begin position="1"/>
        <end position="27"/>
    </location>
</feature>
<keyword evidence="6" id="KW-0472">Membrane</keyword>
<feature type="compositionally biased region" description="Polar residues" evidence="10">
    <location>
        <begin position="439"/>
        <end position="461"/>
    </location>
</feature>
<dbReference type="InterPro" id="IPR047826">
    <property type="entry name" value="CLMN_CH_second"/>
</dbReference>
<dbReference type="InterPro" id="IPR001715">
    <property type="entry name" value="CH_dom"/>
</dbReference>
<dbReference type="Pfam" id="PF00307">
    <property type="entry name" value="CH"/>
    <property type="match status" value="2"/>
</dbReference>
<evidence type="ECO:0000313" key="14">
    <source>
        <dbReference type="Proteomes" id="UP000261600"/>
    </source>
</evidence>
<organism evidence="13 14">
    <name type="scientific">Monopterus albus</name>
    <name type="common">Swamp eel</name>
    <dbReference type="NCBI Taxonomy" id="43700"/>
    <lineage>
        <taxon>Eukaryota</taxon>
        <taxon>Metazoa</taxon>
        <taxon>Chordata</taxon>
        <taxon>Craniata</taxon>
        <taxon>Vertebrata</taxon>
        <taxon>Euteleostomi</taxon>
        <taxon>Actinopterygii</taxon>
        <taxon>Neopterygii</taxon>
        <taxon>Teleostei</taxon>
        <taxon>Neoteleostei</taxon>
        <taxon>Acanthomorphata</taxon>
        <taxon>Anabantaria</taxon>
        <taxon>Synbranchiformes</taxon>
        <taxon>Synbranchidae</taxon>
        <taxon>Monopterus</taxon>
    </lineage>
</organism>
<dbReference type="PANTHER" id="PTHR47535:SF9">
    <property type="entry name" value="CALPONIN-HOMOLOGY (CH) DOMAIN-CONTAINING PROTEIN"/>
    <property type="match status" value="1"/>
</dbReference>
<feature type="region of interest" description="Disordered" evidence="10">
    <location>
        <begin position="668"/>
        <end position="748"/>
    </location>
</feature>
<dbReference type="STRING" id="43700.ENSMALP00000013275"/>
<dbReference type="GO" id="GO:0007097">
    <property type="term" value="P:nuclear migration"/>
    <property type="evidence" value="ECO:0007669"/>
    <property type="project" value="TreeGrafter"/>
</dbReference>
<feature type="compositionally biased region" description="Low complexity" evidence="10">
    <location>
        <begin position="621"/>
        <end position="632"/>
    </location>
</feature>
<accession>A0A3Q3J8Z3</accession>
<feature type="region of interest" description="Disordered" evidence="10">
    <location>
        <begin position="420"/>
        <end position="472"/>
    </location>
</feature>
<dbReference type="PANTHER" id="PTHR47535">
    <property type="entry name" value="MUSCLE-SPECIFIC PROTEIN 300 KDA, ISOFORM G"/>
    <property type="match status" value="1"/>
</dbReference>
<dbReference type="FunFam" id="1.10.418.10:FF:000063">
    <property type="entry name" value="Calmin"/>
    <property type="match status" value="1"/>
</dbReference>
<keyword evidence="4" id="KW-0677">Repeat</keyword>
<feature type="compositionally biased region" description="Polar residues" evidence="10">
    <location>
        <begin position="904"/>
        <end position="919"/>
    </location>
</feature>
<evidence type="ECO:0000256" key="7">
    <source>
        <dbReference type="ARBA" id="ARBA00023203"/>
    </source>
</evidence>
<dbReference type="GO" id="GO:0034993">
    <property type="term" value="C:meiotic nuclear membrane microtubule tethering complex"/>
    <property type="evidence" value="ECO:0007669"/>
    <property type="project" value="TreeGrafter"/>
</dbReference>
<name>A0A3Q3J8Z3_MONAL</name>
<dbReference type="PROSITE" id="PS50021">
    <property type="entry name" value="CH"/>
    <property type="match status" value="2"/>
</dbReference>
<evidence type="ECO:0000256" key="4">
    <source>
        <dbReference type="ARBA" id="ARBA00022737"/>
    </source>
</evidence>
<feature type="compositionally biased region" description="Basic and acidic residues" evidence="10">
    <location>
        <begin position="693"/>
        <end position="731"/>
    </location>
</feature>
<keyword evidence="2" id="KW-0597">Phosphoprotein</keyword>
<dbReference type="GO" id="GO:0005737">
    <property type="term" value="C:cytoplasm"/>
    <property type="evidence" value="ECO:0007669"/>
    <property type="project" value="TreeGrafter"/>
</dbReference>
<feature type="region of interest" description="Disordered" evidence="10">
    <location>
        <begin position="778"/>
        <end position="877"/>
    </location>
</feature>
<dbReference type="Ensembl" id="ENSMALT00000013560.1">
    <property type="protein sequence ID" value="ENSMALP00000013275.1"/>
    <property type="gene ID" value="ENSMALG00000009388.1"/>
</dbReference>
<evidence type="ECO:0000256" key="9">
    <source>
        <dbReference type="ARBA" id="ARBA00082870"/>
    </source>
</evidence>
<dbReference type="AlphaFoldDB" id="A0A3Q3J8Z3"/>
<keyword evidence="5" id="KW-1133">Transmembrane helix</keyword>
<feature type="chain" id="PRO_5018674835" description="Calmin" evidence="11">
    <location>
        <begin position="28"/>
        <end position="927"/>
    </location>
</feature>
<evidence type="ECO:0000256" key="5">
    <source>
        <dbReference type="ARBA" id="ARBA00022989"/>
    </source>
</evidence>
<dbReference type="SUPFAM" id="SSF47576">
    <property type="entry name" value="Calponin-homology domain, CH-domain"/>
    <property type="match status" value="1"/>
</dbReference>
<evidence type="ECO:0000256" key="11">
    <source>
        <dbReference type="SAM" id="SignalP"/>
    </source>
</evidence>
<keyword evidence="11" id="KW-0732">Signal</keyword>
<feature type="domain" description="Calponin-homology (CH)" evidence="12">
    <location>
        <begin position="32"/>
        <end position="139"/>
    </location>
</feature>
<evidence type="ECO:0000259" key="12">
    <source>
        <dbReference type="PROSITE" id="PS50021"/>
    </source>
</evidence>
<evidence type="ECO:0000256" key="3">
    <source>
        <dbReference type="ARBA" id="ARBA00022692"/>
    </source>
</evidence>
<dbReference type="InterPro" id="IPR052403">
    <property type="entry name" value="LINC-complex_assoc"/>
</dbReference>
<feature type="region of interest" description="Disordered" evidence="10">
    <location>
        <begin position="605"/>
        <end position="634"/>
    </location>
</feature>
<proteinExistence type="predicted"/>
<feature type="compositionally biased region" description="Basic and acidic residues" evidence="10">
    <location>
        <begin position="784"/>
        <end position="816"/>
    </location>
</feature>
<keyword evidence="14" id="KW-1185">Reference proteome</keyword>
<protein>
    <recommendedName>
        <fullName evidence="8">Calmin</fullName>
    </recommendedName>
    <alternativeName>
        <fullName evidence="9">Calponin-like transmembrane domain protein</fullName>
    </alternativeName>
</protein>
<dbReference type="SMART" id="SM00033">
    <property type="entry name" value="CH"/>
    <property type="match status" value="2"/>
</dbReference>
<reference evidence="13" key="1">
    <citation type="submission" date="2025-08" db="UniProtKB">
        <authorList>
            <consortium name="Ensembl"/>
        </authorList>
    </citation>
    <scope>IDENTIFICATION</scope>
</reference>
<keyword evidence="3" id="KW-0812">Transmembrane</keyword>
<dbReference type="GO" id="GO:0005640">
    <property type="term" value="C:nuclear outer membrane"/>
    <property type="evidence" value="ECO:0007669"/>
    <property type="project" value="TreeGrafter"/>
</dbReference>
<dbReference type="InterPro" id="IPR001589">
    <property type="entry name" value="Actinin_actin-bd_CS"/>
</dbReference>
<feature type="compositionally biased region" description="Polar residues" evidence="10">
    <location>
        <begin position="171"/>
        <end position="185"/>
    </location>
</feature>
<evidence type="ECO:0000256" key="8">
    <source>
        <dbReference type="ARBA" id="ARBA00070333"/>
    </source>
</evidence>
<sequence length="927" mass="103404">MHQWIPVASNWHCFLVITICFFSFCVSVEREMVQKRTFTRWMNLHLEKCDPPIEVHDLFQDIQDGRILMALLEELSGSKLLHGFKKSSHRIFRLNNIAKALSFLEERNVKLVSIDAADVADGNSSIILGLIWNIILFFQIKELTGNIRSQFPSSTSLSSIPTSVSDSDTSHCSTPPESSQSASTAMRENNKAIRKLLQWVQKRTRKYGVAVQDFGKSWTSGLAFLAVIKSIDPSLVDMRKALLRSARENLEDAFRIAHYSLGIPRLLEPEDVTINTPDEQCIITYVSQFLEHFPGIEVGIPAYSAWMTYFRHQILNVSTNRFLTTSLFLFQSEEPRHLIEQSVSMGRLNFLDSDCDHIRKGAYRSRVKERSYMFQRDSNQPPPKILISSMSEDRSVMSPLCRLAPARLWSSEDLADSPHVEDISSSVVEDPQEPVREVLTNSGSKSTQLSYTPSPTGSSVPESVVGDSAINSPDSWVESEVGVMPEKLSESQSDSSLCDSGTAWDVYRATPVEVTALDEGFVPSIEDKAPDEQSITESYIDEGIYSLSSLESTQCQGHSEKKYAEAVKGIKTDFENYGQYTALEQITGQSSVGFIEEADCKQKDTSLLEKDEVPRKQKAKSQLSSSNEQPSSGHFEELMMQTSVEESIDKEPECLKSTVDFAKDAQGYEGQSNGQIQSLNEKNNSEGAEEENECQKTDPSLEDKRVDRRDKSGILQEKDEVVLETHDEASEGGHSVPQESIRTKTSDALANMHVINQEGASSTCSEPSMGMRIPLISISSEPEEQNKEGTCDPEREAHAGDEEVHHTEASGSDRTDTNVNRPQRPDELSCDSGDNDGKNPSCLISENVKPPASEQTGDVENVPFDETDEHDRNCSNEDTCVPYATDNMEISEAIQECKFLHDMSQTGNTDKDFTAQTSTDAKKRKPQ</sequence>
<evidence type="ECO:0000256" key="2">
    <source>
        <dbReference type="ARBA" id="ARBA00022553"/>
    </source>
</evidence>
<dbReference type="InterPro" id="IPR036872">
    <property type="entry name" value="CH_dom_sf"/>
</dbReference>
<evidence type="ECO:0000256" key="6">
    <source>
        <dbReference type="ARBA" id="ARBA00023136"/>
    </source>
</evidence>
<dbReference type="Proteomes" id="UP000261600">
    <property type="component" value="Unplaced"/>
</dbReference>
<feature type="compositionally biased region" description="Low complexity" evidence="10">
    <location>
        <begin position="152"/>
        <end position="167"/>
    </location>
</feature>
<dbReference type="PROSITE" id="PS00019">
    <property type="entry name" value="ACTININ_1"/>
    <property type="match status" value="1"/>
</dbReference>
<keyword evidence="7" id="KW-0009">Actin-binding</keyword>
<feature type="domain" description="Calponin-homology (CH)" evidence="12">
    <location>
        <begin position="190"/>
        <end position="294"/>
    </location>
</feature>
<comment type="subcellular location">
    <subcellularLocation>
        <location evidence="1">Membrane</location>
        <topology evidence="1">Single-pass type IV membrane protein</topology>
    </subcellularLocation>
</comment>
<reference evidence="13" key="2">
    <citation type="submission" date="2025-09" db="UniProtKB">
        <authorList>
            <consortium name="Ensembl"/>
        </authorList>
    </citation>
    <scope>IDENTIFICATION</scope>
</reference>
<dbReference type="Gene3D" id="1.10.418.10">
    <property type="entry name" value="Calponin-like domain"/>
    <property type="match status" value="2"/>
</dbReference>
<feature type="compositionally biased region" description="Basic and acidic residues" evidence="10">
    <location>
        <begin position="605"/>
        <end position="615"/>
    </location>
</feature>
<dbReference type="CDD" id="cd21245">
    <property type="entry name" value="CH_CLMN_rpt2"/>
    <property type="match status" value="1"/>
</dbReference>
<evidence type="ECO:0000313" key="13">
    <source>
        <dbReference type="Ensembl" id="ENSMALP00000013275.1"/>
    </source>
</evidence>
<dbReference type="PROSITE" id="PS00020">
    <property type="entry name" value="ACTININ_2"/>
    <property type="match status" value="1"/>
</dbReference>